<sequence length="127" mass="14780">MPKAASKLKEDEHQVPTSSKECVSLPPGKDPKWWDISTFSKEDNPGGLVCESSFASLFPKYREKYLRECWPLVQKTMEEHFLKAELDVLEGTMTVRTTRKTWDPYILIKVFVYYLQRCCYLCGAFTI</sequence>
<dbReference type="WBParaSite" id="TCNE_0000485901-mRNA-1">
    <property type="protein sequence ID" value="TCNE_0000485901-mRNA-1"/>
    <property type="gene ID" value="TCNE_0000485901"/>
</dbReference>
<dbReference type="PANTHER" id="PTHR12581">
    <property type="entry name" value="HIV-1 REV BINDING PROTEIN 2, 3"/>
    <property type="match status" value="1"/>
</dbReference>
<keyword evidence="7" id="KW-0687">Ribonucleoprotein</keyword>
<evidence type="ECO:0000256" key="8">
    <source>
        <dbReference type="ARBA" id="ARBA00032993"/>
    </source>
</evidence>
<dbReference type="FunFam" id="3.30.1370.10:FF:000014">
    <property type="entry name" value="KRR1 small subunit processome component"/>
    <property type="match status" value="1"/>
</dbReference>
<dbReference type="InterPro" id="IPR041174">
    <property type="entry name" value="KRR1-like_KH1"/>
</dbReference>
<evidence type="ECO:0000313" key="11">
    <source>
        <dbReference type="EMBL" id="VDM32864.1"/>
    </source>
</evidence>
<dbReference type="InterPro" id="IPR036612">
    <property type="entry name" value="KH_dom_type_1_sf"/>
</dbReference>
<comment type="similarity">
    <text evidence="2">Belongs to the KRR1 family.</text>
</comment>
<dbReference type="GO" id="GO:0006364">
    <property type="term" value="P:rRNA processing"/>
    <property type="evidence" value="ECO:0007669"/>
    <property type="project" value="UniProtKB-KW"/>
</dbReference>
<dbReference type="CDD" id="cd22393">
    <property type="entry name" value="KH-I_KRR1_rpt1"/>
    <property type="match status" value="1"/>
</dbReference>
<evidence type="ECO:0000313" key="12">
    <source>
        <dbReference type="Proteomes" id="UP000050794"/>
    </source>
</evidence>
<keyword evidence="5" id="KW-0694">RNA-binding</keyword>
<keyword evidence="6" id="KW-0539">Nucleus</keyword>
<reference evidence="11 12" key="2">
    <citation type="submission" date="2018-11" db="EMBL/GenBank/DDBJ databases">
        <authorList>
            <consortium name="Pathogen Informatics"/>
        </authorList>
    </citation>
    <scope>NUCLEOTIDE SEQUENCE [LARGE SCALE GENOMIC DNA]</scope>
</reference>
<comment type="subcellular location">
    <subcellularLocation>
        <location evidence="1">Nucleus</location>
        <location evidence="1">Nucleolus</location>
    </subcellularLocation>
</comment>
<evidence type="ECO:0000313" key="13">
    <source>
        <dbReference type="WBParaSite" id="TCNE_0000485901-mRNA-1"/>
    </source>
</evidence>
<dbReference type="InterPro" id="IPR048550">
    <property type="entry name" value="KRR1-like_KH1_euk"/>
</dbReference>
<dbReference type="Gene3D" id="3.30.1370.10">
    <property type="entry name" value="K Homology domain, type 1"/>
    <property type="match status" value="1"/>
</dbReference>
<evidence type="ECO:0000256" key="9">
    <source>
        <dbReference type="SAM" id="MobiDB-lite"/>
    </source>
</evidence>
<dbReference type="GO" id="GO:0032040">
    <property type="term" value="C:small-subunit processome"/>
    <property type="evidence" value="ECO:0007669"/>
    <property type="project" value="TreeGrafter"/>
</dbReference>
<dbReference type="EMBL" id="UYWY01009538">
    <property type="protein sequence ID" value="VDM32864.1"/>
    <property type="molecule type" value="Genomic_DNA"/>
</dbReference>
<keyword evidence="3" id="KW-0690">Ribosome biogenesis</keyword>
<evidence type="ECO:0000256" key="4">
    <source>
        <dbReference type="ARBA" id="ARBA00022552"/>
    </source>
</evidence>
<proteinExistence type="inferred from homology"/>
<evidence type="ECO:0000256" key="5">
    <source>
        <dbReference type="ARBA" id="ARBA00022884"/>
    </source>
</evidence>
<evidence type="ECO:0000259" key="10">
    <source>
        <dbReference type="Pfam" id="PF17903"/>
    </source>
</evidence>
<name>A0A183U8N9_TOXCA</name>
<keyword evidence="4" id="KW-0698">rRNA processing</keyword>
<dbReference type="PANTHER" id="PTHR12581:SF0">
    <property type="entry name" value="KRR1 SMALL SUBUNIT PROCESSOME COMPONENT HOMOLOG"/>
    <property type="match status" value="1"/>
</dbReference>
<dbReference type="GO" id="GO:0003723">
    <property type="term" value="F:RNA binding"/>
    <property type="evidence" value="ECO:0007669"/>
    <property type="project" value="UniProtKB-KW"/>
</dbReference>
<evidence type="ECO:0000256" key="7">
    <source>
        <dbReference type="ARBA" id="ARBA00023274"/>
    </source>
</evidence>
<gene>
    <name evidence="11" type="ORF">TCNE_LOCUS4859</name>
</gene>
<dbReference type="AlphaFoldDB" id="A0A183U8N9"/>
<dbReference type="Proteomes" id="UP000050794">
    <property type="component" value="Unassembled WGS sequence"/>
</dbReference>
<evidence type="ECO:0000256" key="6">
    <source>
        <dbReference type="ARBA" id="ARBA00023242"/>
    </source>
</evidence>
<organism evidence="12 13">
    <name type="scientific">Toxocara canis</name>
    <name type="common">Canine roundworm</name>
    <dbReference type="NCBI Taxonomy" id="6265"/>
    <lineage>
        <taxon>Eukaryota</taxon>
        <taxon>Metazoa</taxon>
        <taxon>Ecdysozoa</taxon>
        <taxon>Nematoda</taxon>
        <taxon>Chromadorea</taxon>
        <taxon>Rhabditida</taxon>
        <taxon>Spirurina</taxon>
        <taxon>Ascaridomorpha</taxon>
        <taxon>Ascaridoidea</taxon>
        <taxon>Toxocaridae</taxon>
        <taxon>Toxocara</taxon>
    </lineage>
</organism>
<feature type="region of interest" description="Disordered" evidence="9">
    <location>
        <begin position="1"/>
        <end position="28"/>
    </location>
</feature>
<reference evidence="13" key="1">
    <citation type="submission" date="2016-06" db="UniProtKB">
        <authorList>
            <consortium name="WormBaseParasite"/>
        </authorList>
    </citation>
    <scope>IDENTIFICATION</scope>
</reference>
<dbReference type="InterPro" id="IPR024166">
    <property type="entry name" value="rRNA_assembly_KRR1"/>
</dbReference>
<accession>A0A183U8N9</accession>
<dbReference type="Pfam" id="PF17903">
    <property type="entry name" value="KH_KRR1_1st"/>
    <property type="match status" value="1"/>
</dbReference>
<evidence type="ECO:0000256" key="3">
    <source>
        <dbReference type="ARBA" id="ARBA00022517"/>
    </source>
</evidence>
<evidence type="ECO:0000256" key="1">
    <source>
        <dbReference type="ARBA" id="ARBA00004604"/>
    </source>
</evidence>
<feature type="domain" description="KRR1 small subunit processome component first KH" evidence="10">
    <location>
        <begin position="52"/>
        <end position="109"/>
    </location>
</feature>
<keyword evidence="12" id="KW-1185">Reference proteome</keyword>
<protein>
    <recommendedName>
        <fullName evidence="8">KRR-R motif-containing protein 1</fullName>
    </recommendedName>
</protein>
<evidence type="ECO:0000256" key="2">
    <source>
        <dbReference type="ARBA" id="ARBA00009344"/>
    </source>
</evidence>